<dbReference type="EMBL" id="RCNU01000002">
    <property type="protein sequence ID" value="RWQ97864.1"/>
    <property type="molecule type" value="Genomic_DNA"/>
</dbReference>
<sequence>MSTLTTARSIDPFPTSGHHQLGETDISTVGRKPQGNHSDFVRWRPSFHLLAPHGWLNDPCGPGYDSSRGRYLLAFQWNPNGNDWDNISWGLSTSKDLVSWETFSQPCLVPAAPYDRLGIFTGCLRSTNVDGKQDGTLTYLYTSVNQLPIHFTIPYTPGCETLSIAVSHNGGDTWERLPFNPILPGPPESLKVTGWRDPFISSWRSAPAQVRREGVLYGFISGGLSDVTPTVFVYTINEHNLAEWKFAGPLIDVGLNLRPSRWTGDFGVNWEVANLVTLTDNEGSSRDFLIMGSEGCLPRDEKERADNPIARDSRIHRSQLWMCVKERNPSDGSKSAALMEYSFGGIFDNGLLYAANSFWDPVIEQQVVFGWITEEDLPDNLRHRQGWSGLISLPRVLSLMTIHRVKRARSTADVRDITSIEATPDDSGTHTIRTMKISPDPRLRRLRMNSRKTDFAHSRLYPVGNGTTKTTESTFLPLYTSRWEVDARFDVGHECSRVGIVIYHDAALQDKTLLVWDQNSETFMIERPNIWRKQSDTSVNHAPEVSPHTLFTYISHTKSGDGCGVDEEREEPLHIHAFYDSSVLEVFINERTVLSTRIYYPADINGAFDIGCHGIYFFAEGSNFTDAREPSSIANESSTTALLGATVWDGLGA</sequence>
<dbReference type="Gene3D" id="2.60.120.560">
    <property type="entry name" value="Exo-inulinase, domain 1"/>
    <property type="match status" value="1"/>
</dbReference>
<evidence type="ECO:0000259" key="8">
    <source>
        <dbReference type="Pfam" id="PF08244"/>
    </source>
</evidence>
<dbReference type="SUPFAM" id="SSF49899">
    <property type="entry name" value="Concanavalin A-like lectins/glucanases"/>
    <property type="match status" value="1"/>
</dbReference>
<keyword evidence="10" id="KW-1185">Reference proteome</keyword>
<keyword evidence="4 5" id="KW-0326">Glycosidase</keyword>
<dbReference type="SUPFAM" id="SSF75005">
    <property type="entry name" value="Arabinanase/levansucrase/invertase"/>
    <property type="match status" value="1"/>
</dbReference>
<name>A0A443I1C3_BYSSP</name>
<feature type="region of interest" description="Disordered" evidence="6">
    <location>
        <begin position="1"/>
        <end position="33"/>
    </location>
</feature>
<evidence type="ECO:0000313" key="10">
    <source>
        <dbReference type="Proteomes" id="UP000283841"/>
    </source>
</evidence>
<evidence type="ECO:0000256" key="1">
    <source>
        <dbReference type="ARBA" id="ARBA00009902"/>
    </source>
</evidence>
<evidence type="ECO:0000256" key="2">
    <source>
        <dbReference type="ARBA" id="ARBA00022729"/>
    </source>
</evidence>
<dbReference type="Pfam" id="PF00251">
    <property type="entry name" value="Glyco_hydro_32N"/>
    <property type="match status" value="1"/>
</dbReference>
<dbReference type="InterPro" id="IPR001362">
    <property type="entry name" value="Glyco_hydro_32"/>
</dbReference>
<accession>A0A443I1C3</accession>
<dbReference type="AlphaFoldDB" id="A0A443I1C3"/>
<evidence type="ECO:0000256" key="3">
    <source>
        <dbReference type="ARBA" id="ARBA00022801"/>
    </source>
</evidence>
<comment type="similarity">
    <text evidence="1 5">Belongs to the glycosyl hydrolase 32 family.</text>
</comment>
<dbReference type="Gene3D" id="2.115.10.20">
    <property type="entry name" value="Glycosyl hydrolase domain, family 43"/>
    <property type="match status" value="1"/>
</dbReference>
<dbReference type="VEuPathDB" id="FungiDB:C8Q69DRAFT_442042"/>
<keyword evidence="3 5" id="KW-0378">Hydrolase</keyword>
<reference evidence="9 10" key="1">
    <citation type="journal article" date="2018" name="Front. Microbiol.">
        <title>Genomic and genetic insights into a cosmopolitan fungus, Paecilomyces variotii (Eurotiales).</title>
        <authorList>
            <person name="Urquhart A.S."/>
            <person name="Mondo S.J."/>
            <person name="Makela M.R."/>
            <person name="Hane J.K."/>
            <person name="Wiebenga A."/>
            <person name="He G."/>
            <person name="Mihaltcheva S."/>
            <person name="Pangilinan J."/>
            <person name="Lipzen A."/>
            <person name="Barry K."/>
            <person name="de Vries R.P."/>
            <person name="Grigoriev I.V."/>
            <person name="Idnurm A."/>
        </authorList>
    </citation>
    <scope>NUCLEOTIDE SEQUENCE [LARGE SCALE GENOMIC DNA]</scope>
    <source>
        <strain evidence="9 10">CBS 101075</strain>
    </source>
</reference>
<protein>
    <submittedName>
        <fullName evidence="9">Glycosyl hydrolase</fullName>
    </submittedName>
</protein>
<dbReference type="InterPro" id="IPR013189">
    <property type="entry name" value="Glyco_hydro_32_C"/>
</dbReference>
<dbReference type="Pfam" id="PF08244">
    <property type="entry name" value="Glyco_hydro_32C"/>
    <property type="match status" value="1"/>
</dbReference>
<keyword evidence="2" id="KW-0732">Signal</keyword>
<dbReference type="InterPro" id="IPR013148">
    <property type="entry name" value="Glyco_hydro_32_N"/>
</dbReference>
<evidence type="ECO:0000259" key="7">
    <source>
        <dbReference type="Pfam" id="PF00251"/>
    </source>
</evidence>
<proteinExistence type="inferred from homology"/>
<evidence type="ECO:0000256" key="4">
    <source>
        <dbReference type="ARBA" id="ARBA00023295"/>
    </source>
</evidence>
<organism evidence="9 10">
    <name type="scientific">Byssochlamys spectabilis</name>
    <name type="common">Paecilomyces variotii</name>
    <dbReference type="NCBI Taxonomy" id="264951"/>
    <lineage>
        <taxon>Eukaryota</taxon>
        <taxon>Fungi</taxon>
        <taxon>Dikarya</taxon>
        <taxon>Ascomycota</taxon>
        <taxon>Pezizomycotina</taxon>
        <taxon>Eurotiomycetes</taxon>
        <taxon>Eurotiomycetidae</taxon>
        <taxon>Eurotiales</taxon>
        <taxon>Thermoascaceae</taxon>
        <taxon>Paecilomyces</taxon>
    </lineage>
</organism>
<feature type="domain" description="Glycosyl hydrolase family 32 N-terminal" evidence="7">
    <location>
        <begin position="48"/>
        <end position="401"/>
    </location>
</feature>
<dbReference type="CDD" id="cd18621">
    <property type="entry name" value="GH32_XdINV-like"/>
    <property type="match status" value="1"/>
</dbReference>
<feature type="domain" description="Glycosyl hydrolase family 32 C-terminal" evidence="8">
    <location>
        <begin position="469"/>
        <end position="623"/>
    </location>
</feature>
<dbReference type="GO" id="GO:0005737">
    <property type="term" value="C:cytoplasm"/>
    <property type="evidence" value="ECO:0007669"/>
    <property type="project" value="TreeGrafter"/>
</dbReference>
<comment type="caution">
    <text evidence="9">The sequence shown here is derived from an EMBL/GenBank/DDBJ whole genome shotgun (WGS) entry which is preliminary data.</text>
</comment>
<dbReference type="GO" id="GO:0005987">
    <property type="term" value="P:sucrose catabolic process"/>
    <property type="evidence" value="ECO:0007669"/>
    <property type="project" value="TreeGrafter"/>
</dbReference>
<evidence type="ECO:0000313" key="9">
    <source>
        <dbReference type="EMBL" id="RWQ97864.1"/>
    </source>
</evidence>
<evidence type="ECO:0000256" key="5">
    <source>
        <dbReference type="RuleBase" id="RU362110"/>
    </source>
</evidence>
<dbReference type="STRING" id="264951.A0A443I1C3"/>
<dbReference type="InterPro" id="IPR023296">
    <property type="entry name" value="Glyco_hydro_beta-prop_sf"/>
</dbReference>
<dbReference type="InterPro" id="IPR013320">
    <property type="entry name" value="ConA-like_dom_sf"/>
</dbReference>
<dbReference type="GeneID" id="39598081"/>
<dbReference type="PANTHER" id="PTHR42800:SF3">
    <property type="entry name" value="GLYCOSYL HYDROLASE FAMILY 32 N-TERMINAL DOMAIN-CONTAINING PROTEIN"/>
    <property type="match status" value="1"/>
</dbReference>
<dbReference type="FunFam" id="2.115.10.20:FF:000011">
    <property type="entry name" value="Glycosyl hydrolases family 32 superfamily"/>
    <property type="match status" value="1"/>
</dbReference>
<evidence type="ECO:0000256" key="6">
    <source>
        <dbReference type="SAM" id="MobiDB-lite"/>
    </source>
</evidence>
<dbReference type="Proteomes" id="UP000283841">
    <property type="component" value="Unassembled WGS sequence"/>
</dbReference>
<dbReference type="GO" id="GO:0004575">
    <property type="term" value="F:sucrose alpha-glucosidase activity"/>
    <property type="evidence" value="ECO:0007669"/>
    <property type="project" value="TreeGrafter"/>
</dbReference>
<dbReference type="PANTHER" id="PTHR42800">
    <property type="entry name" value="EXOINULINASE INUD (AFU_ORTHOLOGUE AFUA_5G00480)"/>
    <property type="match status" value="1"/>
</dbReference>
<dbReference type="RefSeq" id="XP_028487509.1">
    <property type="nucleotide sequence ID" value="XM_028628804.1"/>
</dbReference>
<gene>
    <name evidence="9" type="ORF">C8Q69DRAFT_442042</name>
</gene>
<dbReference type="SMART" id="SM00640">
    <property type="entry name" value="Glyco_32"/>
    <property type="match status" value="1"/>
</dbReference>